<feature type="signal peptide" evidence="1">
    <location>
        <begin position="1"/>
        <end position="19"/>
    </location>
</feature>
<dbReference type="Pfam" id="PF11138">
    <property type="entry name" value="DUF2911"/>
    <property type="match status" value="1"/>
</dbReference>
<evidence type="ECO:0000313" key="2">
    <source>
        <dbReference type="EMBL" id="WEK38121.1"/>
    </source>
</evidence>
<dbReference type="AlphaFoldDB" id="A0AAJ6BK72"/>
<organism evidence="2 3">
    <name type="scientific">Candidatus Pseudobacter hemicellulosilyticus</name>
    <dbReference type="NCBI Taxonomy" id="3121375"/>
    <lineage>
        <taxon>Bacteria</taxon>
        <taxon>Pseudomonadati</taxon>
        <taxon>Bacteroidota</taxon>
        <taxon>Chitinophagia</taxon>
        <taxon>Chitinophagales</taxon>
        <taxon>Chitinophagaceae</taxon>
        <taxon>Pseudobacter</taxon>
    </lineage>
</organism>
<gene>
    <name evidence="2" type="ORF">P0Y53_11495</name>
</gene>
<proteinExistence type="predicted"/>
<dbReference type="EMBL" id="CP119311">
    <property type="protein sequence ID" value="WEK38121.1"/>
    <property type="molecule type" value="Genomic_DNA"/>
</dbReference>
<feature type="chain" id="PRO_5042461859" evidence="1">
    <location>
        <begin position="20"/>
        <end position="170"/>
    </location>
</feature>
<keyword evidence="1" id="KW-0732">Signal</keyword>
<evidence type="ECO:0000313" key="3">
    <source>
        <dbReference type="Proteomes" id="UP001220610"/>
    </source>
</evidence>
<sequence length="170" mass="18603">MKKLLFLSTIVLAGLLANAQEDKSKRPSPPATVSETTDNGVKITIDYSQPALKGRKVGGEVAPYGQVWRTGANEATTFEVDKAVKVEGKELPAGKYGLFTIPNQEEWVIIFNKTPKQWGAYKYAEADDVLRVTVKAGQAPQTVERLTFTIAKTGKVTLLWGETAVEFTVE</sequence>
<dbReference type="Proteomes" id="UP001220610">
    <property type="component" value="Chromosome"/>
</dbReference>
<name>A0AAJ6BK72_9BACT</name>
<protein>
    <submittedName>
        <fullName evidence="2">DUF2911 domain-containing protein</fullName>
    </submittedName>
</protein>
<dbReference type="InterPro" id="IPR021314">
    <property type="entry name" value="DUF2911"/>
</dbReference>
<evidence type="ECO:0000256" key="1">
    <source>
        <dbReference type="SAM" id="SignalP"/>
    </source>
</evidence>
<accession>A0AAJ6BK72</accession>
<reference evidence="2" key="1">
    <citation type="submission" date="2023-03" db="EMBL/GenBank/DDBJ databases">
        <title>Andean soil-derived lignocellulolytic bacterial consortium as a source of novel taxa and putative plastic-active enzymes.</title>
        <authorList>
            <person name="Diaz-Garcia L."/>
            <person name="Chuvochina M."/>
            <person name="Feuerriegel G."/>
            <person name="Bunk B."/>
            <person name="Sproer C."/>
            <person name="Streit W.R."/>
            <person name="Rodriguez L.M."/>
            <person name="Overmann J."/>
            <person name="Jimenez D.J."/>
        </authorList>
    </citation>
    <scope>NUCLEOTIDE SEQUENCE</scope>
    <source>
        <strain evidence="2">MAG 7</strain>
    </source>
</reference>